<proteinExistence type="predicted"/>
<evidence type="ECO:0000256" key="1">
    <source>
        <dbReference type="SAM" id="Phobius"/>
    </source>
</evidence>
<dbReference type="Proteomes" id="UP000053424">
    <property type="component" value="Unassembled WGS sequence"/>
</dbReference>
<reference evidence="3" key="2">
    <citation type="submission" date="2015-01" db="EMBL/GenBank/DDBJ databases">
        <title>Evolutionary Origins and Diversification of the Mycorrhizal Mutualists.</title>
        <authorList>
            <consortium name="DOE Joint Genome Institute"/>
            <consortium name="Mycorrhizal Genomics Consortium"/>
            <person name="Kohler A."/>
            <person name="Kuo A."/>
            <person name="Nagy L.G."/>
            <person name="Floudas D."/>
            <person name="Copeland A."/>
            <person name="Barry K.W."/>
            <person name="Cichocki N."/>
            <person name="Veneault-Fourrey C."/>
            <person name="LaButti K."/>
            <person name="Lindquist E.A."/>
            <person name="Lipzen A."/>
            <person name="Lundell T."/>
            <person name="Morin E."/>
            <person name="Murat C."/>
            <person name="Riley R."/>
            <person name="Ohm R."/>
            <person name="Sun H."/>
            <person name="Tunlid A."/>
            <person name="Henrissat B."/>
            <person name="Grigoriev I.V."/>
            <person name="Hibbett D.S."/>
            <person name="Martin F."/>
        </authorList>
    </citation>
    <scope>NUCLEOTIDE SEQUENCE [LARGE SCALE GENOMIC DNA]</scope>
    <source>
        <strain evidence="3">h7</strain>
    </source>
</reference>
<feature type="transmembrane region" description="Helical" evidence="1">
    <location>
        <begin position="59"/>
        <end position="86"/>
    </location>
</feature>
<keyword evidence="1" id="KW-0812">Transmembrane</keyword>
<gene>
    <name evidence="2" type="ORF">M413DRAFT_376922</name>
</gene>
<keyword evidence="1" id="KW-1133">Transmembrane helix</keyword>
<protein>
    <recommendedName>
        <fullName evidence="4">Transmembrane protein</fullName>
    </recommendedName>
</protein>
<name>A0A0C2YT95_HEBCY</name>
<evidence type="ECO:0000313" key="3">
    <source>
        <dbReference type="Proteomes" id="UP000053424"/>
    </source>
</evidence>
<evidence type="ECO:0000313" key="2">
    <source>
        <dbReference type="EMBL" id="KIM44217.1"/>
    </source>
</evidence>
<feature type="transmembrane region" description="Helical" evidence="1">
    <location>
        <begin position="106"/>
        <end position="126"/>
    </location>
</feature>
<keyword evidence="1" id="KW-0472">Membrane</keyword>
<keyword evidence="3" id="KW-1185">Reference proteome</keyword>
<dbReference type="EMBL" id="KN831774">
    <property type="protein sequence ID" value="KIM44217.1"/>
    <property type="molecule type" value="Genomic_DNA"/>
</dbReference>
<accession>A0A0C2YT95</accession>
<evidence type="ECO:0008006" key="4">
    <source>
        <dbReference type="Google" id="ProtNLM"/>
    </source>
</evidence>
<organism evidence="2 3">
    <name type="scientific">Hebeloma cylindrosporum</name>
    <dbReference type="NCBI Taxonomy" id="76867"/>
    <lineage>
        <taxon>Eukaryota</taxon>
        <taxon>Fungi</taxon>
        <taxon>Dikarya</taxon>
        <taxon>Basidiomycota</taxon>
        <taxon>Agaricomycotina</taxon>
        <taxon>Agaricomycetes</taxon>
        <taxon>Agaricomycetidae</taxon>
        <taxon>Agaricales</taxon>
        <taxon>Agaricineae</taxon>
        <taxon>Hymenogastraceae</taxon>
        <taxon>Hebeloma</taxon>
    </lineage>
</organism>
<dbReference type="HOGENOM" id="CLU_1740738_0_0_1"/>
<sequence length="150" mass="17204">MISTLLDDAAFDSRSLPESLFFLPLRLTRIFLTVRRCLPPSSNISPCHSAPPPYTIRSFIFFSLHGFICLPLSLSVFSDAFAPFFLKPSTYIGYLSSPPHSLSLSLFSRFLFFFFFFHRLLFLLMLRVTCLFYGYSRVTNVFPSPLTGRC</sequence>
<reference evidence="2 3" key="1">
    <citation type="submission" date="2014-04" db="EMBL/GenBank/DDBJ databases">
        <authorList>
            <consortium name="DOE Joint Genome Institute"/>
            <person name="Kuo A."/>
            <person name="Gay G."/>
            <person name="Dore J."/>
            <person name="Kohler A."/>
            <person name="Nagy L.G."/>
            <person name="Floudas D."/>
            <person name="Copeland A."/>
            <person name="Barry K.W."/>
            <person name="Cichocki N."/>
            <person name="Veneault-Fourrey C."/>
            <person name="LaButti K."/>
            <person name="Lindquist E.A."/>
            <person name="Lipzen A."/>
            <person name="Lundell T."/>
            <person name="Morin E."/>
            <person name="Murat C."/>
            <person name="Sun H."/>
            <person name="Tunlid A."/>
            <person name="Henrissat B."/>
            <person name="Grigoriev I.V."/>
            <person name="Hibbett D.S."/>
            <person name="Martin F."/>
            <person name="Nordberg H.P."/>
            <person name="Cantor M.N."/>
            <person name="Hua S.X."/>
        </authorList>
    </citation>
    <scope>NUCLEOTIDE SEQUENCE [LARGE SCALE GENOMIC DNA]</scope>
    <source>
        <strain evidence="3">h7</strain>
    </source>
</reference>
<dbReference type="AlphaFoldDB" id="A0A0C2YT95"/>